<comment type="caution">
    <text evidence="1">The sequence shown here is derived from an EMBL/GenBank/DDBJ whole genome shotgun (WGS) entry which is preliminary data.</text>
</comment>
<gene>
    <name evidence="1" type="ORF">CFH83_01770</name>
</gene>
<dbReference type="Proteomes" id="UP000228859">
    <property type="component" value="Unassembled WGS sequence"/>
</dbReference>
<evidence type="ECO:0000313" key="2">
    <source>
        <dbReference type="Proteomes" id="UP000228859"/>
    </source>
</evidence>
<dbReference type="AlphaFoldDB" id="A0A2D3WD47"/>
<reference evidence="1 2" key="1">
    <citation type="journal article" date="2017" name="Front. Microbiol.">
        <title>Comparative Genomic Analysis of the Class Epsilonproteobacteria and Proposed Reclassification to Epsilonbacteraeota (phyl. nov.).</title>
        <authorList>
            <person name="Waite D.W."/>
            <person name="Vanwonterghem I."/>
            <person name="Rinke C."/>
            <person name="Parks D.H."/>
            <person name="Zhang Y."/>
            <person name="Takai K."/>
            <person name="Sievert S.M."/>
            <person name="Simon J."/>
            <person name="Campbell B.J."/>
            <person name="Hanson T.E."/>
            <person name="Woyke T."/>
            <person name="Klotz M.G."/>
            <person name="Hugenholtz P."/>
        </authorList>
    </citation>
    <scope>NUCLEOTIDE SEQUENCE [LARGE SCALE GENOMIC DNA]</scope>
    <source>
        <strain evidence="1">UBA12443</strain>
    </source>
</reference>
<accession>A0A2D3WD47</accession>
<dbReference type="EMBL" id="DLUI01000029">
    <property type="protein sequence ID" value="DAB39232.1"/>
    <property type="molecule type" value="Genomic_DNA"/>
</dbReference>
<proteinExistence type="predicted"/>
<sequence length="67" mass="7855">MYRMTYNHLNNSGCSARGIAKRESKEELLKLAEELKESICNVDIRPIEGTIEKRLPMELFLNMKELR</sequence>
<organism evidence="1 2">
    <name type="scientific">Sulfuricurvum kujiense</name>
    <dbReference type="NCBI Taxonomy" id="148813"/>
    <lineage>
        <taxon>Bacteria</taxon>
        <taxon>Pseudomonadati</taxon>
        <taxon>Campylobacterota</taxon>
        <taxon>Epsilonproteobacteria</taxon>
        <taxon>Campylobacterales</taxon>
        <taxon>Sulfurimonadaceae</taxon>
        <taxon>Sulfuricurvum</taxon>
    </lineage>
</organism>
<protein>
    <submittedName>
        <fullName evidence="1">Uncharacterized protein</fullName>
    </submittedName>
</protein>
<name>A0A2D3WD47_9BACT</name>
<evidence type="ECO:0000313" key="1">
    <source>
        <dbReference type="EMBL" id="DAB39232.1"/>
    </source>
</evidence>